<keyword evidence="6" id="KW-0233">DNA recombination</keyword>
<feature type="domain" description="Probable transposase IS891/IS1136/IS1341" evidence="7">
    <location>
        <begin position="173"/>
        <end position="290"/>
    </location>
</feature>
<dbReference type="Pfam" id="PF07282">
    <property type="entry name" value="Cas12f1-like_TNB"/>
    <property type="match status" value="1"/>
</dbReference>
<keyword evidence="2" id="KW-0815">Transposition</keyword>
<proteinExistence type="inferred from homology"/>
<protein>
    <submittedName>
        <fullName evidence="10">Transposase</fullName>
    </submittedName>
</protein>
<evidence type="ECO:0000259" key="7">
    <source>
        <dbReference type="Pfam" id="PF01385"/>
    </source>
</evidence>
<dbReference type="GO" id="GO:0046872">
    <property type="term" value="F:metal ion binding"/>
    <property type="evidence" value="ECO:0007669"/>
    <property type="project" value="UniProtKB-KW"/>
</dbReference>
<organism evidence="10 11">
    <name type="scientific">Ligilactobacillus salivarius GJ-24</name>
    <dbReference type="NCBI Taxonomy" id="1041521"/>
    <lineage>
        <taxon>Bacteria</taxon>
        <taxon>Bacillati</taxon>
        <taxon>Bacillota</taxon>
        <taxon>Bacilli</taxon>
        <taxon>Lactobacillales</taxon>
        <taxon>Lactobacillaceae</taxon>
        <taxon>Ligilactobacillus</taxon>
    </lineage>
</organism>
<evidence type="ECO:0000313" key="11">
    <source>
        <dbReference type="Proteomes" id="UP000003074"/>
    </source>
</evidence>
<dbReference type="PATRIC" id="fig|1041521.3.peg.480"/>
<evidence type="ECO:0000256" key="3">
    <source>
        <dbReference type="ARBA" id="ARBA00022723"/>
    </source>
</evidence>
<evidence type="ECO:0000256" key="6">
    <source>
        <dbReference type="ARBA" id="ARBA00023172"/>
    </source>
</evidence>
<keyword evidence="3" id="KW-0479">Metal-binding</keyword>
<sequence length="387" mass="45526">MVKIVIRVQKVRLYPNQTMKKVIDDLCDYRRYCWNRGLALWNDMYDSSLVLDDKKLKPSKRKVRDELVANKEDWQYQLSARCLQLAISDLGKAWSNFFNKAMPDWGKPKFKSKKASRQGFKTDRAKIINGKLRLDKPRGKTWYDIKFKGAKSLAGDLKVVSVYRENGKYWASLPFEVEIAKKNKTSNKTAVDINVGHFNYTEGKVNTLPNHLKKLYKRIKYYQRQLARKRIVNGRKATQSHNYVKTRAKLQRDYRKVANIQHDIIHKFTTKLVSDYDKIAIEDLDVKKMQMTHVASKGLQRSLFGYFRQVLTYKAEWYSRYLKLADKYYPSTQRCSNCDHIKTGEDKIGLDGNQKYKTKHNEYICYACGFEMDRDENAVKNLLALLD</sequence>
<comment type="similarity">
    <text evidence="1">In the C-terminal section; belongs to the transposase 35 family.</text>
</comment>
<evidence type="ECO:0000256" key="1">
    <source>
        <dbReference type="ARBA" id="ARBA00008761"/>
    </source>
</evidence>
<accession>F7QTI4</accession>
<dbReference type="InterPro" id="IPR010095">
    <property type="entry name" value="Cas12f1-like_TNB"/>
</dbReference>
<dbReference type="Pfam" id="PF12323">
    <property type="entry name" value="HTH_OrfB_IS605"/>
    <property type="match status" value="1"/>
</dbReference>
<evidence type="ECO:0000259" key="8">
    <source>
        <dbReference type="Pfam" id="PF07282"/>
    </source>
</evidence>
<keyword evidence="4" id="KW-0862">Zinc</keyword>
<feature type="domain" description="Transposase putative helix-turn-helix" evidence="9">
    <location>
        <begin position="6"/>
        <end position="46"/>
    </location>
</feature>
<keyword evidence="5" id="KW-0238">DNA-binding</keyword>
<gene>
    <name evidence="10" type="ORF">LSGJ_00477</name>
</gene>
<dbReference type="AlphaFoldDB" id="F7QTI4"/>
<name>F7QTI4_9LACO</name>
<dbReference type="NCBIfam" id="NF040570">
    <property type="entry name" value="guided_TnpB"/>
    <property type="match status" value="1"/>
</dbReference>
<feature type="domain" description="Cas12f1-like TNB" evidence="8">
    <location>
        <begin position="304"/>
        <end position="382"/>
    </location>
</feature>
<reference evidence="10 11" key="1">
    <citation type="journal article" date="2011" name="J. Bacteriol.">
        <title>Genome Sequence of Lactobacillus salivarius GJ-24, a Probiotic Strain Isolated from Healthy Adult Intestine.</title>
        <authorList>
            <person name="Cho Y.J."/>
            <person name="Choi J.K."/>
            <person name="Kim J.H."/>
            <person name="Lim Y.S."/>
            <person name="Ham J.S."/>
            <person name="Kang D.K."/>
            <person name="Chun J."/>
            <person name="Paik H.D."/>
            <person name="Kim G.B."/>
        </authorList>
    </citation>
    <scope>NUCLEOTIDE SEQUENCE [LARGE SCALE GENOMIC DNA]</scope>
    <source>
        <strain evidence="10 11">GJ-24</strain>
    </source>
</reference>
<dbReference type="GO" id="GO:0006310">
    <property type="term" value="P:DNA recombination"/>
    <property type="evidence" value="ECO:0007669"/>
    <property type="project" value="UniProtKB-KW"/>
</dbReference>
<evidence type="ECO:0000256" key="2">
    <source>
        <dbReference type="ARBA" id="ARBA00022578"/>
    </source>
</evidence>
<dbReference type="EMBL" id="AFOI01000002">
    <property type="protein sequence ID" value="EGM52057.1"/>
    <property type="molecule type" value="Genomic_DNA"/>
</dbReference>
<dbReference type="GO" id="GO:0003677">
    <property type="term" value="F:DNA binding"/>
    <property type="evidence" value="ECO:0007669"/>
    <property type="project" value="UniProtKB-KW"/>
</dbReference>
<evidence type="ECO:0000313" key="10">
    <source>
        <dbReference type="EMBL" id="EGM52057.1"/>
    </source>
</evidence>
<dbReference type="InterPro" id="IPR001959">
    <property type="entry name" value="Transposase"/>
</dbReference>
<dbReference type="Proteomes" id="UP000003074">
    <property type="component" value="Unassembled WGS sequence"/>
</dbReference>
<dbReference type="InterPro" id="IPR021027">
    <property type="entry name" value="Transposase_put_HTH"/>
</dbReference>
<dbReference type="Pfam" id="PF01385">
    <property type="entry name" value="OrfB_IS605"/>
    <property type="match status" value="1"/>
</dbReference>
<comment type="caution">
    <text evidence="10">The sequence shown here is derived from an EMBL/GenBank/DDBJ whole genome shotgun (WGS) entry which is preliminary data.</text>
</comment>
<evidence type="ECO:0000259" key="9">
    <source>
        <dbReference type="Pfam" id="PF12323"/>
    </source>
</evidence>
<evidence type="ECO:0000256" key="5">
    <source>
        <dbReference type="ARBA" id="ARBA00023125"/>
    </source>
</evidence>
<evidence type="ECO:0000256" key="4">
    <source>
        <dbReference type="ARBA" id="ARBA00022833"/>
    </source>
</evidence>
<dbReference type="GO" id="GO:0032196">
    <property type="term" value="P:transposition"/>
    <property type="evidence" value="ECO:0007669"/>
    <property type="project" value="UniProtKB-KW"/>
</dbReference>